<reference evidence="1" key="1">
    <citation type="journal article" date="2021" name="New Phytol.">
        <title>Evolutionary innovations through gain and loss of genes in the ectomycorrhizal Boletales.</title>
        <authorList>
            <person name="Wu G."/>
            <person name="Miyauchi S."/>
            <person name="Morin E."/>
            <person name="Kuo A."/>
            <person name="Drula E."/>
            <person name="Varga T."/>
            <person name="Kohler A."/>
            <person name="Feng B."/>
            <person name="Cao Y."/>
            <person name="Lipzen A."/>
            <person name="Daum C."/>
            <person name="Hundley H."/>
            <person name="Pangilinan J."/>
            <person name="Johnson J."/>
            <person name="Barry K."/>
            <person name="LaButti K."/>
            <person name="Ng V."/>
            <person name="Ahrendt S."/>
            <person name="Min B."/>
            <person name="Choi I.G."/>
            <person name="Park H."/>
            <person name="Plett J.M."/>
            <person name="Magnuson J."/>
            <person name="Spatafora J.W."/>
            <person name="Nagy L.G."/>
            <person name="Henrissat B."/>
            <person name="Grigoriev I.V."/>
            <person name="Yang Z.L."/>
            <person name="Xu J."/>
            <person name="Martin F.M."/>
        </authorList>
    </citation>
    <scope>NUCLEOTIDE SEQUENCE</scope>
    <source>
        <strain evidence="1">KUC20120723A-06</strain>
    </source>
</reference>
<dbReference type="EMBL" id="MU266330">
    <property type="protein sequence ID" value="KAH7930741.1"/>
    <property type="molecule type" value="Genomic_DNA"/>
</dbReference>
<accession>A0ACB8BXS2</accession>
<organism evidence="1 2">
    <name type="scientific">Leucogyrophana mollusca</name>
    <dbReference type="NCBI Taxonomy" id="85980"/>
    <lineage>
        <taxon>Eukaryota</taxon>
        <taxon>Fungi</taxon>
        <taxon>Dikarya</taxon>
        <taxon>Basidiomycota</taxon>
        <taxon>Agaricomycotina</taxon>
        <taxon>Agaricomycetes</taxon>
        <taxon>Agaricomycetidae</taxon>
        <taxon>Boletales</taxon>
        <taxon>Boletales incertae sedis</taxon>
        <taxon>Leucogyrophana</taxon>
    </lineage>
</organism>
<evidence type="ECO:0000313" key="1">
    <source>
        <dbReference type="EMBL" id="KAH7930741.1"/>
    </source>
</evidence>
<keyword evidence="2" id="KW-1185">Reference proteome</keyword>
<name>A0ACB8BXS2_9AGAM</name>
<proteinExistence type="predicted"/>
<evidence type="ECO:0000313" key="2">
    <source>
        <dbReference type="Proteomes" id="UP000790709"/>
    </source>
</evidence>
<protein>
    <submittedName>
        <fullName evidence="1">Uncharacterized protein</fullName>
    </submittedName>
</protein>
<dbReference type="Proteomes" id="UP000790709">
    <property type="component" value="Unassembled WGS sequence"/>
</dbReference>
<gene>
    <name evidence="1" type="ORF">BV22DRAFT_1028193</name>
</gene>
<comment type="caution">
    <text evidence="1">The sequence shown here is derived from an EMBL/GenBank/DDBJ whole genome shotgun (WGS) entry which is preliminary data.</text>
</comment>
<sequence length="65" mass="7570">MPKLYEIRLHAARRVMSGCRWMLEDARSTATHLNDPQSGRRPPVTLWLTRSVPEFRQGLQVILLL</sequence>